<comment type="caution">
    <text evidence="8">The sequence shown here is derived from an EMBL/GenBank/DDBJ whole genome shotgun (WGS) entry which is preliminary data.</text>
</comment>
<comment type="subcellular location">
    <subcellularLocation>
        <location evidence="1">Cell membrane</location>
        <topology evidence="1">Multi-pass membrane protein</topology>
    </subcellularLocation>
</comment>
<evidence type="ECO:0000259" key="7">
    <source>
        <dbReference type="PROSITE" id="PS50850"/>
    </source>
</evidence>
<dbReference type="Gene3D" id="1.20.1250.20">
    <property type="entry name" value="MFS general substrate transporter like domains"/>
    <property type="match status" value="2"/>
</dbReference>
<evidence type="ECO:0000256" key="2">
    <source>
        <dbReference type="ARBA" id="ARBA00022448"/>
    </source>
</evidence>
<dbReference type="PANTHER" id="PTHR11328:SF24">
    <property type="entry name" value="MAJOR FACILITATOR SUPERFAMILY (MFS) PROFILE DOMAIN-CONTAINING PROTEIN"/>
    <property type="match status" value="1"/>
</dbReference>
<feature type="transmembrane region" description="Helical" evidence="6">
    <location>
        <begin position="336"/>
        <end position="360"/>
    </location>
</feature>
<feature type="transmembrane region" description="Helical" evidence="6">
    <location>
        <begin position="389"/>
        <end position="408"/>
    </location>
</feature>
<dbReference type="PANTHER" id="PTHR11328">
    <property type="entry name" value="MAJOR FACILITATOR SUPERFAMILY DOMAIN-CONTAINING PROTEIN"/>
    <property type="match status" value="1"/>
</dbReference>
<feature type="transmembrane region" description="Helical" evidence="6">
    <location>
        <begin position="195"/>
        <end position="215"/>
    </location>
</feature>
<gene>
    <name evidence="8" type="ORF">JOC48_001053</name>
</gene>
<dbReference type="Proteomes" id="UP001296943">
    <property type="component" value="Unassembled WGS sequence"/>
</dbReference>
<feature type="transmembrane region" description="Helical" evidence="6">
    <location>
        <begin position="37"/>
        <end position="67"/>
    </location>
</feature>
<keyword evidence="3 6" id="KW-0812">Transmembrane</keyword>
<keyword evidence="5 6" id="KW-0472">Membrane</keyword>
<dbReference type="InterPro" id="IPR036259">
    <property type="entry name" value="MFS_trans_sf"/>
</dbReference>
<dbReference type="InterPro" id="IPR001927">
    <property type="entry name" value="Na/Gal_symport"/>
</dbReference>
<dbReference type="CDD" id="cd17332">
    <property type="entry name" value="MFS_MelB_like"/>
    <property type="match status" value="1"/>
</dbReference>
<dbReference type="RefSeq" id="WP_204498002.1">
    <property type="nucleotide sequence ID" value="NZ_JAFBDR010000004.1"/>
</dbReference>
<feature type="transmembrane region" description="Helical" evidence="6">
    <location>
        <begin position="169"/>
        <end position="189"/>
    </location>
</feature>
<evidence type="ECO:0000313" key="9">
    <source>
        <dbReference type="Proteomes" id="UP001296943"/>
    </source>
</evidence>
<evidence type="ECO:0000256" key="6">
    <source>
        <dbReference type="SAM" id="Phobius"/>
    </source>
</evidence>
<evidence type="ECO:0000256" key="1">
    <source>
        <dbReference type="ARBA" id="ARBA00004651"/>
    </source>
</evidence>
<dbReference type="NCBIfam" id="TIGR00792">
    <property type="entry name" value="gph"/>
    <property type="match status" value="1"/>
</dbReference>
<feature type="transmembrane region" description="Helical" evidence="6">
    <location>
        <begin position="281"/>
        <end position="301"/>
    </location>
</feature>
<keyword evidence="4 6" id="KW-1133">Transmembrane helix</keyword>
<feature type="transmembrane region" description="Helical" evidence="6">
    <location>
        <begin position="124"/>
        <end position="148"/>
    </location>
</feature>
<protein>
    <submittedName>
        <fullName evidence="8">GPH family glycoside/pentoside/hexuronide:cation symporter</fullName>
    </submittedName>
</protein>
<feature type="transmembrane region" description="Helical" evidence="6">
    <location>
        <begin position="420"/>
        <end position="445"/>
    </location>
</feature>
<dbReference type="SUPFAM" id="SSF103473">
    <property type="entry name" value="MFS general substrate transporter"/>
    <property type="match status" value="1"/>
</dbReference>
<organism evidence="8 9">
    <name type="scientific">Aquibacillus albus</name>
    <dbReference type="NCBI Taxonomy" id="1168171"/>
    <lineage>
        <taxon>Bacteria</taxon>
        <taxon>Bacillati</taxon>
        <taxon>Bacillota</taxon>
        <taxon>Bacilli</taxon>
        <taxon>Bacillales</taxon>
        <taxon>Bacillaceae</taxon>
        <taxon>Aquibacillus</taxon>
    </lineage>
</organism>
<keyword evidence="2" id="KW-0813">Transport</keyword>
<evidence type="ECO:0000256" key="4">
    <source>
        <dbReference type="ARBA" id="ARBA00022989"/>
    </source>
</evidence>
<feature type="domain" description="Major facilitator superfamily (MFS) profile" evidence="7">
    <location>
        <begin position="247"/>
        <end position="463"/>
    </location>
</feature>
<dbReference type="Pfam" id="PF13347">
    <property type="entry name" value="MFS_2"/>
    <property type="match status" value="1"/>
</dbReference>
<sequence length="463" mass="50191">MAKPAQQVDSFNNQGNNGKIGFTEKLGYGFGDMASNIIVTAATSFLTFFYTNVVGASAAAIGTIMLLSRIFDGATDLGMGVLIDKTKSKHGKARPWILWMAIPMAIITILTFAVPQGWSETGKLVYIAITYNLLFLVYTAINVPYGTLNSMITQDQHQRSILNLFRMSMALATAIIITNVTMPIVNVFGGGQSGWVIAFAIFSAVGVGLFLITFFTTKERVRPAQLESASTNIPMKEGIKALFKNKYWVIMVIIMVTVFVFFGVITGVTIYYAQYLLGDPGLVGLLTMVLLIPAVAAMFVLSPILKKFGKRNTMMGGLILIILGSLLMLVNPENLILIYVATALRGIGFAPLVGTIFAMLADTIEYGEWKTGLRTEGLVYSGGSFGTKVGGGLGSALIGWILAAGGFISDGNATQPESAIFAIQFMFTWVPIIISAIMLLILPFYKLDKMYPQIVKDLQERNS</sequence>
<feature type="transmembrane region" description="Helical" evidence="6">
    <location>
        <begin position="247"/>
        <end position="275"/>
    </location>
</feature>
<accession>A0ABS2MXG2</accession>
<dbReference type="EMBL" id="JAFBDR010000004">
    <property type="protein sequence ID" value="MBM7570575.1"/>
    <property type="molecule type" value="Genomic_DNA"/>
</dbReference>
<dbReference type="InterPro" id="IPR039672">
    <property type="entry name" value="MFS_2"/>
</dbReference>
<name>A0ABS2MXG2_9BACI</name>
<feature type="transmembrane region" description="Helical" evidence="6">
    <location>
        <begin position="96"/>
        <end position="118"/>
    </location>
</feature>
<evidence type="ECO:0000256" key="5">
    <source>
        <dbReference type="ARBA" id="ARBA00023136"/>
    </source>
</evidence>
<dbReference type="PROSITE" id="PS50850">
    <property type="entry name" value="MFS"/>
    <property type="match status" value="1"/>
</dbReference>
<reference evidence="8 9" key="1">
    <citation type="submission" date="2021-01" db="EMBL/GenBank/DDBJ databases">
        <title>Genomic Encyclopedia of Type Strains, Phase IV (KMG-IV): sequencing the most valuable type-strain genomes for metagenomic binning, comparative biology and taxonomic classification.</title>
        <authorList>
            <person name="Goeker M."/>
        </authorList>
    </citation>
    <scope>NUCLEOTIDE SEQUENCE [LARGE SCALE GENOMIC DNA]</scope>
    <source>
        <strain evidence="8 9">DSM 23711</strain>
    </source>
</reference>
<keyword evidence="9" id="KW-1185">Reference proteome</keyword>
<feature type="transmembrane region" description="Helical" evidence="6">
    <location>
        <begin position="313"/>
        <end position="330"/>
    </location>
</feature>
<proteinExistence type="predicted"/>
<evidence type="ECO:0000256" key="3">
    <source>
        <dbReference type="ARBA" id="ARBA00022692"/>
    </source>
</evidence>
<dbReference type="InterPro" id="IPR020846">
    <property type="entry name" value="MFS_dom"/>
</dbReference>
<evidence type="ECO:0000313" key="8">
    <source>
        <dbReference type="EMBL" id="MBM7570575.1"/>
    </source>
</evidence>